<sequence length="497" mass="56549">MTSRKEDLNHGAKKGSGDFWPVSILGPEFPTATIFIYGYNTSSYVSLDSILDSDLLEMQARRLQEQFPLFSDQLEKKPLVIFAHGYGGLIYERAMVLPYNVETASIESRFNHKYFRPHLTFLFNVPHFKAGIAEWAVITATSLGILFRARRPRTAIGILLGLEGTTPAPIDWSQYKEKLEKLVAFQKAFRCFHHKHSKKPKGSSMRAPTALTIVGCFAMLPIMKNDLFLSPEWTFLTTFIPTPINKDHFNLTKLTLSDKKPLLAIFTILKQWFADLEIHRFGVPFSVTDFQIYDLPTFADLSRRQAASDNPAQPLLSEPQQKYHSVIDSQNSDIKVGDIILSKAGDHDQISIVATSNEIMAKHYVEIVVRTESVEVPQDQLLEAEKEPAYRVLRNNYIPEYRQLHQIETNAKGEPLPPEYITFKSIMTTKCDLAHEYVDLAKKFSRKNREKGKVLEGSLRIVTGFDLIKGAEYQSNHKSGGLRKLEDLVSGYWSFPL</sequence>
<name>A0AAV9WUS8_9PEZI</name>
<gene>
    <name evidence="1" type="ORF">TWF694_005125</name>
</gene>
<proteinExistence type="predicted"/>
<dbReference type="Proteomes" id="UP001365542">
    <property type="component" value="Unassembled WGS sequence"/>
</dbReference>
<dbReference type="EMBL" id="JAVHJO010000016">
    <property type="protein sequence ID" value="KAK6526542.1"/>
    <property type="molecule type" value="Genomic_DNA"/>
</dbReference>
<evidence type="ECO:0000313" key="1">
    <source>
        <dbReference type="EMBL" id="KAK6526542.1"/>
    </source>
</evidence>
<protein>
    <submittedName>
        <fullName evidence="1">Uncharacterized protein</fullName>
    </submittedName>
</protein>
<keyword evidence="2" id="KW-1185">Reference proteome</keyword>
<comment type="caution">
    <text evidence="1">The sequence shown here is derived from an EMBL/GenBank/DDBJ whole genome shotgun (WGS) entry which is preliminary data.</text>
</comment>
<dbReference type="AlphaFoldDB" id="A0AAV9WUS8"/>
<accession>A0AAV9WUS8</accession>
<organism evidence="1 2">
    <name type="scientific">Orbilia ellipsospora</name>
    <dbReference type="NCBI Taxonomy" id="2528407"/>
    <lineage>
        <taxon>Eukaryota</taxon>
        <taxon>Fungi</taxon>
        <taxon>Dikarya</taxon>
        <taxon>Ascomycota</taxon>
        <taxon>Pezizomycotina</taxon>
        <taxon>Orbiliomycetes</taxon>
        <taxon>Orbiliales</taxon>
        <taxon>Orbiliaceae</taxon>
        <taxon>Orbilia</taxon>
    </lineage>
</organism>
<reference evidence="1 2" key="1">
    <citation type="submission" date="2019-10" db="EMBL/GenBank/DDBJ databases">
        <authorList>
            <person name="Palmer J.M."/>
        </authorList>
    </citation>
    <scope>NUCLEOTIDE SEQUENCE [LARGE SCALE GENOMIC DNA]</scope>
    <source>
        <strain evidence="1 2">TWF694</strain>
    </source>
</reference>
<evidence type="ECO:0000313" key="2">
    <source>
        <dbReference type="Proteomes" id="UP001365542"/>
    </source>
</evidence>